<evidence type="ECO:0008006" key="4">
    <source>
        <dbReference type="Google" id="ProtNLM"/>
    </source>
</evidence>
<dbReference type="InParanoid" id="G5AED9"/>
<sequence>YGQYQALMDDDSKSESDVASVANGDTGDEDQDMGPDDAGYAFPDEEVLTDQDVVMVAEEGEEHALTEKTTPPDTSAAEQQRSAQRASRRQRAVADAVERTEYVELAASRISSTASPVSSYLGSSAPSQSPPPAPTPGSEAPYSIVSSASDLPSDELAQRVPGGRKAKRPMRARRRTPVLSTRKPFPPPPPRTNPTQVNYWLSWFQGREVNVPANGQCAILALYATVSNQEHGSLPLTPEVIADATFHKRAIYALMVENLQADCKLGILDPFTELDRLNPGCEHPKTKEAAIAIVCTYLLHERLRSVDTRVPSTNWVNPHVLRTYAQYLRQPLMAMDVDVHGDGHVQIYTYQEYELETPGSSEPLIHETGSYTALEDHDATAYLRMCRRLHVLPMILLLRTHESHFYGVHHGELFLKWQAEGDPALRPRSRIHLSGVTASSPGLLTWW</sequence>
<dbReference type="EMBL" id="JH159164">
    <property type="protein sequence ID" value="EGZ06541.1"/>
    <property type="molecule type" value="Genomic_DNA"/>
</dbReference>
<gene>
    <name evidence="2" type="ORF">PHYSODRAFT_531371</name>
</gene>
<dbReference type="OMA" id="RTHESHF"/>
<feature type="compositionally biased region" description="Acidic residues" evidence="1">
    <location>
        <begin position="26"/>
        <end position="35"/>
    </location>
</feature>
<accession>G5AED9</accession>
<feature type="region of interest" description="Disordered" evidence="1">
    <location>
        <begin position="1"/>
        <end position="41"/>
    </location>
</feature>
<evidence type="ECO:0000313" key="3">
    <source>
        <dbReference type="Proteomes" id="UP000002640"/>
    </source>
</evidence>
<feature type="non-terminal residue" evidence="2">
    <location>
        <position position="1"/>
    </location>
</feature>
<feature type="compositionally biased region" description="Polar residues" evidence="1">
    <location>
        <begin position="109"/>
        <end position="122"/>
    </location>
</feature>
<organism evidence="2 3">
    <name type="scientific">Phytophthora sojae (strain P6497)</name>
    <name type="common">Soybean stem and root rot agent</name>
    <name type="synonym">Phytophthora megasperma f. sp. glycines</name>
    <dbReference type="NCBI Taxonomy" id="1094619"/>
    <lineage>
        <taxon>Eukaryota</taxon>
        <taxon>Sar</taxon>
        <taxon>Stramenopiles</taxon>
        <taxon>Oomycota</taxon>
        <taxon>Peronosporomycetes</taxon>
        <taxon>Peronosporales</taxon>
        <taxon>Peronosporaceae</taxon>
        <taxon>Phytophthora</taxon>
    </lineage>
</organism>
<protein>
    <recommendedName>
        <fullName evidence="4">OTU domain-containing protein</fullName>
    </recommendedName>
</protein>
<feature type="compositionally biased region" description="Low complexity" evidence="1">
    <location>
        <begin position="75"/>
        <end position="85"/>
    </location>
</feature>
<proteinExistence type="predicted"/>
<dbReference type="RefSeq" id="XP_009538438.1">
    <property type="nucleotide sequence ID" value="XM_009540143.1"/>
</dbReference>
<reference evidence="2 3" key="1">
    <citation type="journal article" date="2006" name="Science">
        <title>Phytophthora genome sequences uncover evolutionary origins and mechanisms of pathogenesis.</title>
        <authorList>
            <person name="Tyler B.M."/>
            <person name="Tripathy S."/>
            <person name="Zhang X."/>
            <person name="Dehal P."/>
            <person name="Jiang R.H."/>
            <person name="Aerts A."/>
            <person name="Arredondo F.D."/>
            <person name="Baxter L."/>
            <person name="Bensasson D."/>
            <person name="Beynon J.L."/>
            <person name="Chapman J."/>
            <person name="Damasceno C.M."/>
            <person name="Dorrance A.E."/>
            <person name="Dou D."/>
            <person name="Dickerman A.W."/>
            <person name="Dubchak I.L."/>
            <person name="Garbelotto M."/>
            <person name="Gijzen M."/>
            <person name="Gordon S.G."/>
            <person name="Govers F."/>
            <person name="Grunwald N.J."/>
            <person name="Huang W."/>
            <person name="Ivors K.L."/>
            <person name="Jones R.W."/>
            <person name="Kamoun S."/>
            <person name="Krampis K."/>
            <person name="Lamour K.H."/>
            <person name="Lee M.K."/>
            <person name="McDonald W.H."/>
            <person name="Medina M."/>
            <person name="Meijer H.J."/>
            <person name="Nordberg E.K."/>
            <person name="Maclean D.J."/>
            <person name="Ospina-Giraldo M.D."/>
            <person name="Morris P.F."/>
            <person name="Phuntumart V."/>
            <person name="Putnam N.H."/>
            <person name="Rash S."/>
            <person name="Rose J.K."/>
            <person name="Sakihama Y."/>
            <person name="Salamov A.A."/>
            <person name="Savidor A."/>
            <person name="Scheuring C.F."/>
            <person name="Smith B.M."/>
            <person name="Sobral B.W."/>
            <person name="Terry A."/>
            <person name="Torto-Alalibo T.A."/>
            <person name="Win J."/>
            <person name="Xu Z."/>
            <person name="Zhang H."/>
            <person name="Grigoriev I.V."/>
            <person name="Rokhsar D.S."/>
            <person name="Boore J.L."/>
        </authorList>
    </citation>
    <scope>NUCLEOTIDE SEQUENCE [LARGE SCALE GENOMIC DNA]</scope>
    <source>
        <strain evidence="2 3">P6497</strain>
    </source>
</reference>
<dbReference type="Proteomes" id="UP000002640">
    <property type="component" value="Unassembled WGS sequence"/>
</dbReference>
<feature type="region of interest" description="Disordered" evidence="1">
    <location>
        <begin position="57"/>
        <end position="192"/>
    </location>
</feature>
<dbReference type="GeneID" id="20661604"/>
<evidence type="ECO:0000313" key="2">
    <source>
        <dbReference type="EMBL" id="EGZ06541.1"/>
    </source>
</evidence>
<name>G5AED9_PHYSP</name>
<feature type="compositionally biased region" description="Basic residues" evidence="1">
    <location>
        <begin position="162"/>
        <end position="176"/>
    </location>
</feature>
<keyword evidence="3" id="KW-1185">Reference proteome</keyword>
<evidence type="ECO:0000256" key="1">
    <source>
        <dbReference type="SAM" id="MobiDB-lite"/>
    </source>
</evidence>
<dbReference type="KEGG" id="psoj:PHYSODRAFT_531371"/>
<dbReference type="AlphaFoldDB" id="G5AED9"/>